<dbReference type="AlphaFoldDB" id="A0A8X6NMH4"/>
<organism evidence="1 2">
    <name type="scientific">Nephila pilipes</name>
    <name type="common">Giant wood spider</name>
    <name type="synonym">Nephila maculata</name>
    <dbReference type="NCBI Taxonomy" id="299642"/>
    <lineage>
        <taxon>Eukaryota</taxon>
        <taxon>Metazoa</taxon>
        <taxon>Ecdysozoa</taxon>
        <taxon>Arthropoda</taxon>
        <taxon>Chelicerata</taxon>
        <taxon>Arachnida</taxon>
        <taxon>Araneae</taxon>
        <taxon>Araneomorphae</taxon>
        <taxon>Entelegynae</taxon>
        <taxon>Araneoidea</taxon>
        <taxon>Nephilidae</taxon>
        <taxon>Nephila</taxon>
    </lineage>
</organism>
<keyword evidence="2" id="KW-1185">Reference proteome</keyword>
<accession>A0A8X6NMH4</accession>
<proteinExistence type="predicted"/>
<comment type="caution">
    <text evidence="1">The sequence shown here is derived from an EMBL/GenBank/DDBJ whole genome shotgun (WGS) entry which is preliminary data.</text>
</comment>
<feature type="non-terminal residue" evidence="1">
    <location>
        <position position="1"/>
    </location>
</feature>
<sequence>LSAINMDRRFLVYRPEDFYVAGGLISALGPLMSQPHYTAKTSANISSGLNKVVFPPWMGSDDFVMMIISDVIETSR</sequence>
<evidence type="ECO:0000313" key="2">
    <source>
        <dbReference type="Proteomes" id="UP000887013"/>
    </source>
</evidence>
<evidence type="ECO:0000313" key="1">
    <source>
        <dbReference type="EMBL" id="GFT23812.1"/>
    </source>
</evidence>
<name>A0A8X6NMH4_NEPPI</name>
<dbReference type="Proteomes" id="UP000887013">
    <property type="component" value="Unassembled WGS sequence"/>
</dbReference>
<protein>
    <submittedName>
        <fullName evidence="1">Uncharacterized protein</fullName>
    </submittedName>
</protein>
<reference evidence="1" key="1">
    <citation type="submission" date="2020-08" db="EMBL/GenBank/DDBJ databases">
        <title>Multicomponent nature underlies the extraordinary mechanical properties of spider dragline silk.</title>
        <authorList>
            <person name="Kono N."/>
            <person name="Nakamura H."/>
            <person name="Mori M."/>
            <person name="Yoshida Y."/>
            <person name="Ohtoshi R."/>
            <person name="Malay A.D."/>
            <person name="Moran D.A.P."/>
            <person name="Tomita M."/>
            <person name="Numata K."/>
            <person name="Arakawa K."/>
        </authorList>
    </citation>
    <scope>NUCLEOTIDE SEQUENCE</scope>
</reference>
<gene>
    <name evidence="1" type="ORF">NPIL_242951</name>
</gene>
<dbReference type="EMBL" id="BMAW01059969">
    <property type="protein sequence ID" value="GFT23812.1"/>
    <property type="molecule type" value="Genomic_DNA"/>
</dbReference>